<dbReference type="EMBL" id="JARXHW010000004">
    <property type="protein sequence ID" value="MDQ8206491.1"/>
    <property type="molecule type" value="Genomic_DNA"/>
</dbReference>
<keyword evidence="2" id="KW-0238">DNA-binding</keyword>
<dbReference type="InterPro" id="IPR009057">
    <property type="entry name" value="Homeodomain-like_sf"/>
</dbReference>
<dbReference type="SMART" id="SM00342">
    <property type="entry name" value="HTH_ARAC"/>
    <property type="match status" value="1"/>
</dbReference>
<evidence type="ECO:0000256" key="2">
    <source>
        <dbReference type="ARBA" id="ARBA00023125"/>
    </source>
</evidence>
<evidence type="ECO:0000313" key="5">
    <source>
        <dbReference type="EMBL" id="MDQ8206491.1"/>
    </source>
</evidence>
<keyword evidence="6" id="KW-1185">Reference proteome</keyword>
<keyword evidence="1" id="KW-0805">Transcription regulation</keyword>
<proteinExistence type="predicted"/>
<evidence type="ECO:0000259" key="4">
    <source>
        <dbReference type="PROSITE" id="PS01124"/>
    </source>
</evidence>
<dbReference type="InterPro" id="IPR050204">
    <property type="entry name" value="AraC_XylS_family_regulators"/>
</dbReference>
<feature type="domain" description="HTH araC/xylS-type" evidence="4">
    <location>
        <begin position="164"/>
        <end position="262"/>
    </location>
</feature>
<comment type="caution">
    <text evidence="5">The sequence shown here is derived from an EMBL/GenBank/DDBJ whole genome shotgun (WGS) entry which is preliminary data.</text>
</comment>
<sequence>MLAYFSYGKRRYYENPLNHLQQQRRFWEFQAVIQGRIGKMPAGVTTTSIHASTLWLSPPGSAHGWAGEPKKDATIVVFHFSYIPKSLATLINSRQQVEIPLSSENCRRLRKLAQGVQNYWERPAPGMLLCYEHALLELSFLTHEALQHDQSLPEHRKQSNAAVQQALLWYNEHMQDNPSLTTIAQKVHSSPANLRRLFHQSLQASPKDVFDQLRYQRAMQLLTDTHEPLAKIADKCGFQDQSAFSRAFKHHFMCSPSEIRSPKVD</sequence>
<accession>A0ABU1AQS8</accession>
<protein>
    <submittedName>
        <fullName evidence="5">AraC family transcriptional regulator</fullName>
    </submittedName>
</protein>
<dbReference type="RefSeq" id="WP_308948569.1">
    <property type="nucleotide sequence ID" value="NZ_JARXHW010000004.1"/>
</dbReference>
<dbReference type="InterPro" id="IPR018060">
    <property type="entry name" value="HTH_AraC"/>
</dbReference>
<evidence type="ECO:0000256" key="3">
    <source>
        <dbReference type="ARBA" id="ARBA00023163"/>
    </source>
</evidence>
<gene>
    <name evidence="5" type="ORF">QEH52_03160</name>
</gene>
<organism evidence="5 6">
    <name type="scientific">Thalassobacterium maritimum</name>
    <dbReference type="NCBI Taxonomy" id="3041265"/>
    <lineage>
        <taxon>Bacteria</taxon>
        <taxon>Pseudomonadati</taxon>
        <taxon>Verrucomicrobiota</taxon>
        <taxon>Opitutia</taxon>
        <taxon>Puniceicoccales</taxon>
        <taxon>Coraliomargaritaceae</taxon>
        <taxon>Thalassobacterium</taxon>
    </lineage>
</organism>
<name>A0ABU1AQS8_9BACT</name>
<evidence type="ECO:0000256" key="1">
    <source>
        <dbReference type="ARBA" id="ARBA00023015"/>
    </source>
</evidence>
<dbReference type="Gene3D" id="1.10.10.60">
    <property type="entry name" value="Homeodomain-like"/>
    <property type="match status" value="1"/>
</dbReference>
<dbReference type="Proteomes" id="UP001225316">
    <property type="component" value="Unassembled WGS sequence"/>
</dbReference>
<dbReference type="PROSITE" id="PS01124">
    <property type="entry name" value="HTH_ARAC_FAMILY_2"/>
    <property type="match status" value="1"/>
</dbReference>
<dbReference type="SUPFAM" id="SSF46689">
    <property type="entry name" value="Homeodomain-like"/>
    <property type="match status" value="1"/>
</dbReference>
<evidence type="ECO:0000313" key="6">
    <source>
        <dbReference type="Proteomes" id="UP001225316"/>
    </source>
</evidence>
<reference evidence="5 6" key="1">
    <citation type="submission" date="2023-04" db="EMBL/GenBank/DDBJ databases">
        <title>A novel bacteria isolated from coastal sediment.</title>
        <authorList>
            <person name="Liu X.-J."/>
            <person name="Du Z.-J."/>
        </authorList>
    </citation>
    <scope>NUCLEOTIDE SEQUENCE [LARGE SCALE GENOMIC DNA]</scope>
    <source>
        <strain evidence="5 6">SDUM461003</strain>
    </source>
</reference>
<dbReference type="PANTHER" id="PTHR46796">
    <property type="entry name" value="HTH-TYPE TRANSCRIPTIONAL ACTIVATOR RHAS-RELATED"/>
    <property type="match status" value="1"/>
</dbReference>
<keyword evidence="3" id="KW-0804">Transcription</keyword>
<dbReference type="InterPro" id="IPR020449">
    <property type="entry name" value="Tscrpt_reg_AraC-type_HTH"/>
</dbReference>
<dbReference type="PRINTS" id="PR00032">
    <property type="entry name" value="HTHARAC"/>
</dbReference>
<dbReference type="Pfam" id="PF12833">
    <property type="entry name" value="HTH_18"/>
    <property type="match status" value="1"/>
</dbReference>